<feature type="region of interest" description="Disordered" evidence="5">
    <location>
        <begin position="81"/>
        <end position="118"/>
    </location>
</feature>
<dbReference type="EMBL" id="JACEFO010001695">
    <property type="protein sequence ID" value="KAF8720525.1"/>
    <property type="molecule type" value="Genomic_DNA"/>
</dbReference>
<evidence type="ECO:0000256" key="2">
    <source>
        <dbReference type="ARBA" id="ARBA00022679"/>
    </source>
</evidence>
<dbReference type="GO" id="GO:0080044">
    <property type="term" value="F:quercetin 7-O-glucosyltransferase activity"/>
    <property type="evidence" value="ECO:0007669"/>
    <property type="project" value="TreeGrafter"/>
</dbReference>
<dbReference type="SUPFAM" id="SSF53756">
    <property type="entry name" value="UDP-Glycosyltransferase/glycogen phosphorylase"/>
    <property type="match status" value="1"/>
</dbReference>
<evidence type="ECO:0000256" key="4">
    <source>
        <dbReference type="RuleBase" id="RU362057"/>
    </source>
</evidence>
<comment type="similarity">
    <text evidence="1 3">Belongs to the UDP-glycosyltransferase family.</text>
</comment>
<dbReference type="FunFam" id="3.40.50.2000:FF:000530">
    <property type="entry name" value="Glycosyltransferase"/>
    <property type="match status" value="1"/>
</dbReference>
<evidence type="ECO:0000256" key="3">
    <source>
        <dbReference type="RuleBase" id="RU003718"/>
    </source>
</evidence>
<dbReference type="PANTHER" id="PTHR11926">
    <property type="entry name" value="GLUCOSYL/GLUCURONOSYL TRANSFERASES"/>
    <property type="match status" value="1"/>
</dbReference>
<evidence type="ECO:0000256" key="5">
    <source>
        <dbReference type="SAM" id="MobiDB-lite"/>
    </source>
</evidence>
<dbReference type="PROSITE" id="PS00375">
    <property type="entry name" value="UDPGT"/>
    <property type="match status" value="1"/>
</dbReference>
<dbReference type="Pfam" id="PF00201">
    <property type="entry name" value="UDPGT"/>
    <property type="match status" value="1"/>
</dbReference>
<dbReference type="FunFam" id="3.40.50.2000:FF:000056">
    <property type="entry name" value="Glycosyltransferase"/>
    <property type="match status" value="1"/>
</dbReference>
<proteinExistence type="inferred from homology"/>
<dbReference type="InterPro" id="IPR002213">
    <property type="entry name" value="UDP_glucos_trans"/>
</dbReference>
<dbReference type="GO" id="GO:0080043">
    <property type="term" value="F:quercetin 3-O-glucosyltransferase activity"/>
    <property type="evidence" value="ECO:0007669"/>
    <property type="project" value="TreeGrafter"/>
</dbReference>
<comment type="caution">
    <text evidence="6">The sequence shown here is derived from an EMBL/GenBank/DDBJ whole genome shotgun (WGS) entry which is preliminary data.</text>
</comment>
<accession>A0A835CCG8</accession>
<dbReference type="AlphaFoldDB" id="A0A835CCG8"/>
<sequence length="597" mass="64318">MSTGHCFEPSSTSPTQESGCILLRAAANGVVVRVRLVGRLRRRTLHGHGSYLLAQRGVTCYESDTVLLPAKRKLAGVAAGGEPLLRTRSPHTTVPHPPSRDPAAPGTHAHASMSARADEATAPHALLLPYPAQGHVIPFMELAHRLLDAGFAVTFVNTEFNHRRVVTAAAGSPPASSERLRLVGVVDGMGDGEDRDNLVRLNATMKDAMPPQLEKLLDGEWSAAAGDGGGLGKVTCVVVDAGMSWALDAAKRRGLPTAALWPASAAVFAVIVAAKKLIRDGVIDDDGAPVKLENNTFRLAESMAPMDATFLAWNYMGNADAERVVFHYLTTTAWAALATADVLLCNTFADLEPDIFSTTHHPTSPVPTILPIGPLRTWRRSTTASDDVPVVGHFWRADDEACLSFLDAQPHGSVVYVAFGSLTVMRPAQLQELALALVASGRPFLWVFRPGLTCGELPTAVGDMVRHHGKGKLVEWAPQESVLTHKAIGCFVTHCGWNSTLEGIRNGVPLLCWPYFTDQFTNQTYICDVWKVGLRVASVGREGVVTKEEIVERLESLLGDGGIKERVNRLKDLAESSMSGEGQSLKNLNAFMESMRK</sequence>
<name>A0A835CCG8_9POAL</name>
<organism evidence="6 7">
    <name type="scientific">Digitaria exilis</name>
    <dbReference type="NCBI Taxonomy" id="1010633"/>
    <lineage>
        <taxon>Eukaryota</taxon>
        <taxon>Viridiplantae</taxon>
        <taxon>Streptophyta</taxon>
        <taxon>Embryophyta</taxon>
        <taxon>Tracheophyta</taxon>
        <taxon>Spermatophyta</taxon>
        <taxon>Magnoliopsida</taxon>
        <taxon>Liliopsida</taxon>
        <taxon>Poales</taxon>
        <taxon>Poaceae</taxon>
        <taxon>PACMAD clade</taxon>
        <taxon>Panicoideae</taxon>
        <taxon>Panicodae</taxon>
        <taxon>Paniceae</taxon>
        <taxon>Anthephorinae</taxon>
        <taxon>Digitaria</taxon>
    </lineage>
</organism>
<dbReference type="OrthoDB" id="5835829at2759"/>
<dbReference type="InterPro" id="IPR035595">
    <property type="entry name" value="UDP_glycos_trans_CS"/>
</dbReference>
<evidence type="ECO:0000313" key="6">
    <source>
        <dbReference type="EMBL" id="KAF8720525.1"/>
    </source>
</evidence>
<evidence type="ECO:0000313" key="7">
    <source>
        <dbReference type="Proteomes" id="UP000636709"/>
    </source>
</evidence>
<keyword evidence="2 3" id="KW-0808">Transferase</keyword>
<dbReference type="Proteomes" id="UP000636709">
    <property type="component" value="Unassembled WGS sequence"/>
</dbReference>
<reference evidence="6" key="1">
    <citation type="submission" date="2020-07" db="EMBL/GenBank/DDBJ databases">
        <title>Genome sequence and genetic diversity analysis of an under-domesticated orphan crop, white fonio (Digitaria exilis).</title>
        <authorList>
            <person name="Bennetzen J.L."/>
            <person name="Chen S."/>
            <person name="Ma X."/>
            <person name="Wang X."/>
            <person name="Yssel A.E.J."/>
            <person name="Chaluvadi S.R."/>
            <person name="Johnson M."/>
            <person name="Gangashetty P."/>
            <person name="Hamidou F."/>
            <person name="Sanogo M.D."/>
            <person name="Zwaenepoel A."/>
            <person name="Wallace J."/>
            <person name="Van De Peer Y."/>
            <person name="Van Deynze A."/>
        </authorList>
    </citation>
    <scope>NUCLEOTIDE SEQUENCE</scope>
    <source>
        <tissue evidence="6">Leaves</tissue>
    </source>
</reference>
<keyword evidence="7" id="KW-1185">Reference proteome</keyword>
<dbReference type="PANTHER" id="PTHR11926:SF1412">
    <property type="entry name" value="UDP-GLYCOSYLTRANSFERASE 83A1-LIKE"/>
    <property type="match status" value="1"/>
</dbReference>
<protein>
    <recommendedName>
        <fullName evidence="4">Glycosyltransferase</fullName>
        <ecNumber evidence="4">2.4.1.-</ecNumber>
    </recommendedName>
</protein>
<keyword evidence="3" id="KW-0328">Glycosyltransferase</keyword>
<dbReference type="CDD" id="cd03784">
    <property type="entry name" value="GT1_Gtf-like"/>
    <property type="match status" value="1"/>
</dbReference>
<dbReference type="EC" id="2.4.1.-" evidence="4"/>
<evidence type="ECO:0000256" key="1">
    <source>
        <dbReference type="ARBA" id="ARBA00009995"/>
    </source>
</evidence>
<dbReference type="Gene3D" id="3.40.50.2000">
    <property type="entry name" value="Glycogen Phosphorylase B"/>
    <property type="match status" value="2"/>
</dbReference>
<gene>
    <name evidence="6" type="ORF">HU200_023776</name>
</gene>